<evidence type="ECO:0000313" key="1">
    <source>
        <dbReference type="EMBL" id="PBL01828.1"/>
    </source>
</evidence>
<evidence type="ECO:0008006" key="3">
    <source>
        <dbReference type="Google" id="ProtNLM"/>
    </source>
</evidence>
<keyword evidence="2" id="KW-1185">Reference proteome</keyword>
<dbReference type="EMBL" id="KZ293645">
    <property type="protein sequence ID" value="PBL01828.1"/>
    <property type="molecule type" value="Genomic_DNA"/>
</dbReference>
<dbReference type="OrthoDB" id="2858561at2759"/>
<gene>
    <name evidence="1" type="ORF">ARMGADRAFT_230503</name>
</gene>
<dbReference type="InterPro" id="IPR035979">
    <property type="entry name" value="RBD_domain_sf"/>
</dbReference>
<proteinExistence type="predicted"/>
<organism evidence="1 2">
    <name type="scientific">Armillaria gallica</name>
    <name type="common">Bulbous honey fungus</name>
    <name type="synonym">Armillaria bulbosa</name>
    <dbReference type="NCBI Taxonomy" id="47427"/>
    <lineage>
        <taxon>Eukaryota</taxon>
        <taxon>Fungi</taxon>
        <taxon>Dikarya</taxon>
        <taxon>Basidiomycota</taxon>
        <taxon>Agaricomycotina</taxon>
        <taxon>Agaricomycetes</taxon>
        <taxon>Agaricomycetidae</taxon>
        <taxon>Agaricales</taxon>
        <taxon>Marasmiineae</taxon>
        <taxon>Physalacriaceae</taxon>
        <taxon>Armillaria</taxon>
    </lineage>
</organism>
<dbReference type="InParanoid" id="A0A2H3EM11"/>
<evidence type="ECO:0000313" key="2">
    <source>
        <dbReference type="Proteomes" id="UP000217790"/>
    </source>
</evidence>
<accession>A0A2H3EM11</accession>
<sequence>MQLYSWQDYIHETPPEGITECPEIEYGPHFRTVCFRGVPANCSVTRLLEEIKFGPIERATVENNCIMLQFFNTRAASRCIKELNTRLKYGMTCEMDQFMSPQLLATTVAHLGLHNASRAVNVSYDVYRRRNKEPPTEESCRNALSTYGEIESVQFVEKTRFGGPSHGLVFRYLDIESSIKVRISS</sequence>
<name>A0A2H3EM11_ARMGA</name>
<protein>
    <recommendedName>
        <fullName evidence="3">RRM domain-containing protein</fullName>
    </recommendedName>
</protein>
<dbReference type="Proteomes" id="UP000217790">
    <property type="component" value="Unassembled WGS sequence"/>
</dbReference>
<reference evidence="2" key="1">
    <citation type="journal article" date="2017" name="Nat. Ecol. Evol.">
        <title>Genome expansion and lineage-specific genetic innovations in the forest pathogenic fungi Armillaria.</title>
        <authorList>
            <person name="Sipos G."/>
            <person name="Prasanna A.N."/>
            <person name="Walter M.C."/>
            <person name="O'Connor E."/>
            <person name="Balint B."/>
            <person name="Krizsan K."/>
            <person name="Kiss B."/>
            <person name="Hess J."/>
            <person name="Varga T."/>
            <person name="Slot J."/>
            <person name="Riley R."/>
            <person name="Boka B."/>
            <person name="Rigling D."/>
            <person name="Barry K."/>
            <person name="Lee J."/>
            <person name="Mihaltcheva S."/>
            <person name="LaButti K."/>
            <person name="Lipzen A."/>
            <person name="Waldron R."/>
            <person name="Moloney N.M."/>
            <person name="Sperisen C."/>
            <person name="Kredics L."/>
            <person name="Vagvoelgyi C."/>
            <person name="Patrignani A."/>
            <person name="Fitzpatrick D."/>
            <person name="Nagy I."/>
            <person name="Doyle S."/>
            <person name="Anderson J.B."/>
            <person name="Grigoriev I.V."/>
            <person name="Gueldener U."/>
            <person name="Muensterkoetter M."/>
            <person name="Nagy L.G."/>
        </authorList>
    </citation>
    <scope>NUCLEOTIDE SEQUENCE [LARGE SCALE GENOMIC DNA]</scope>
    <source>
        <strain evidence="2">Ar21-2</strain>
    </source>
</reference>
<dbReference type="AlphaFoldDB" id="A0A2H3EM11"/>
<dbReference type="GO" id="GO:0003676">
    <property type="term" value="F:nucleic acid binding"/>
    <property type="evidence" value="ECO:0007669"/>
    <property type="project" value="InterPro"/>
</dbReference>
<dbReference type="SUPFAM" id="SSF54928">
    <property type="entry name" value="RNA-binding domain, RBD"/>
    <property type="match status" value="1"/>
</dbReference>